<dbReference type="Proteomes" id="UP000502677">
    <property type="component" value="Chromosome"/>
</dbReference>
<reference evidence="1 2" key="1">
    <citation type="submission" date="2020-03" db="EMBL/GenBank/DDBJ databases">
        <title>Leucobacter sp. nov., isolated from beetles.</title>
        <authorList>
            <person name="Hyun D.-W."/>
            <person name="Bae J.-W."/>
        </authorList>
    </citation>
    <scope>NUCLEOTIDE SEQUENCE [LARGE SCALE GENOMIC DNA]</scope>
    <source>
        <strain evidence="1 2">HDW9C</strain>
    </source>
</reference>
<dbReference type="AlphaFoldDB" id="A0A6G7XGU5"/>
<dbReference type="Pfam" id="PF08798">
    <property type="entry name" value="CRISPR_assoc"/>
    <property type="match status" value="1"/>
</dbReference>
<dbReference type="SUPFAM" id="SSF117987">
    <property type="entry name" value="CRISPR-associated protein"/>
    <property type="match status" value="2"/>
</dbReference>
<gene>
    <name evidence="1" type="primary">cas6e</name>
    <name evidence="1" type="ORF">G7068_10625</name>
</gene>
<keyword evidence="2" id="KW-1185">Reference proteome</keyword>
<dbReference type="SMART" id="SM01101">
    <property type="entry name" value="CRISPR_assoc"/>
    <property type="match status" value="1"/>
</dbReference>
<protein>
    <submittedName>
        <fullName evidence="1">Type I-E CRISPR-associated protein Cas6/Cse3/CasE</fullName>
    </submittedName>
</protein>
<name>A0A6G7XGU5_9MICO</name>
<proteinExistence type="predicted"/>
<organism evidence="1 2">
    <name type="scientific">Leucobacter viscericola</name>
    <dbReference type="NCBI Taxonomy" id="2714935"/>
    <lineage>
        <taxon>Bacteria</taxon>
        <taxon>Bacillati</taxon>
        <taxon>Actinomycetota</taxon>
        <taxon>Actinomycetes</taxon>
        <taxon>Micrococcales</taxon>
        <taxon>Microbacteriaceae</taxon>
        <taxon>Leucobacter</taxon>
    </lineage>
</organism>
<dbReference type="InterPro" id="IPR010179">
    <property type="entry name" value="CRISPR-assoc_prot_Cse3"/>
</dbReference>
<accession>A0A6G7XGU5</accession>
<dbReference type="Gene3D" id="3.30.70.1210">
    <property type="entry name" value="Crispr-associated protein, domain 2"/>
    <property type="match status" value="1"/>
</dbReference>
<dbReference type="EMBL" id="CP049863">
    <property type="protein sequence ID" value="QIK63598.1"/>
    <property type="molecule type" value="Genomic_DNA"/>
</dbReference>
<dbReference type="RefSeq" id="WP_166291893.1">
    <property type="nucleotide sequence ID" value="NZ_CP049863.1"/>
</dbReference>
<sequence>MPVSQFLSRVPLHALSAKSGARTRRHITDNPAQQHSEVMSLFGHIEGDTVRADTNVLFRVDPPHGNQAATVLIRSSIVPSRPAEGLETRQEGPVPPAGTPVAFRIAINAIRRRSVESSTAKRKTILTPVPRDDDPAPDGTTMTDWLSARLAGGLSSVEILNHDRQVLGVGTKCTVQTDLVDGFAIVEDSAKLAQMLIHGVGRAKSYGCGLLSLRPLS</sequence>
<dbReference type="Gene3D" id="3.30.70.1200">
    <property type="entry name" value="Crispr-associated protein, domain 1"/>
    <property type="match status" value="1"/>
</dbReference>
<dbReference type="NCBIfam" id="TIGR01907">
    <property type="entry name" value="casE_Cse3"/>
    <property type="match status" value="1"/>
</dbReference>
<evidence type="ECO:0000313" key="2">
    <source>
        <dbReference type="Proteomes" id="UP000502677"/>
    </source>
</evidence>
<evidence type="ECO:0000313" key="1">
    <source>
        <dbReference type="EMBL" id="QIK63598.1"/>
    </source>
</evidence>
<dbReference type="KEGG" id="lvi:G7068_10625"/>